<protein>
    <recommendedName>
        <fullName evidence="4">Lipoprotein</fullName>
    </recommendedName>
</protein>
<organism evidence="2 3">
    <name type="scientific">Peribacillus simplex</name>
    <dbReference type="NCBI Taxonomy" id="1478"/>
    <lineage>
        <taxon>Bacteria</taxon>
        <taxon>Bacillati</taxon>
        <taxon>Bacillota</taxon>
        <taxon>Bacilli</taxon>
        <taxon>Bacillales</taxon>
        <taxon>Bacillaceae</taxon>
        <taxon>Peribacillus</taxon>
    </lineage>
</organism>
<feature type="chain" id="PRO_5041678991" description="Lipoprotein" evidence="1">
    <location>
        <begin position="26"/>
        <end position="203"/>
    </location>
</feature>
<proteinExistence type="predicted"/>
<dbReference type="Proteomes" id="UP001178277">
    <property type="component" value="Unassembled WGS sequence"/>
</dbReference>
<sequence>MRKNYFIFSLLLILSLMIISGCTNSKDSIATISVNSDSEHTNTFKKLNLGEMYDFDFKLNKADKTWVNVWIESYKDGKQEPQPLAELSYGKSPNKVEEGNLGLGIINTNDFRLGFLYAPNVTATPQKIDKIHSVGVFSGWDYAIGEEKLELKLGETYLLGAYRESKGNSIRTYNLQDENEVKKMIKDDSIIFLLKIKIEEINE</sequence>
<evidence type="ECO:0000313" key="3">
    <source>
        <dbReference type="Proteomes" id="UP001178277"/>
    </source>
</evidence>
<evidence type="ECO:0000256" key="1">
    <source>
        <dbReference type="SAM" id="SignalP"/>
    </source>
</evidence>
<feature type="signal peptide" evidence="1">
    <location>
        <begin position="1"/>
        <end position="25"/>
    </location>
</feature>
<dbReference type="PROSITE" id="PS51257">
    <property type="entry name" value="PROKAR_LIPOPROTEIN"/>
    <property type="match status" value="1"/>
</dbReference>
<reference evidence="2" key="1">
    <citation type="submission" date="2023-07" db="EMBL/GenBank/DDBJ databases">
        <title>Murine gut Bacillus species.</title>
        <authorList>
            <person name="Gutman E."/>
            <person name="Hashuel R."/>
            <person name="Litvak Y."/>
        </authorList>
    </citation>
    <scope>NUCLEOTIDE SEQUENCE</scope>
    <source>
        <strain evidence="2">RU283</strain>
    </source>
</reference>
<dbReference type="EMBL" id="JAUUTP010000026">
    <property type="protein sequence ID" value="MDP1420667.1"/>
    <property type="molecule type" value="Genomic_DNA"/>
</dbReference>
<accession>A0AA90PAM8</accession>
<name>A0AA90PAM8_9BACI</name>
<evidence type="ECO:0008006" key="4">
    <source>
        <dbReference type="Google" id="ProtNLM"/>
    </source>
</evidence>
<gene>
    <name evidence="2" type="ORF">Q8G35_20375</name>
</gene>
<dbReference type="RefSeq" id="WP_305161812.1">
    <property type="nucleotide sequence ID" value="NZ_JAUUTP010000026.1"/>
</dbReference>
<evidence type="ECO:0000313" key="2">
    <source>
        <dbReference type="EMBL" id="MDP1420667.1"/>
    </source>
</evidence>
<keyword evidence="1" id="KW-0732">Signal</keyword>
<dbReference type="AlphaFoldDB" id="A0AA90PAM8"/>
<comment type="caution">
    <text evidence="2">The sequence shown here is derived from an EMBL/GenBank/DDBJ whole genome shotgun (WGS) entry which is preliminary data.</text>
</comment>